<dbReference type="GO" id="GO:0005829">
    <property type="term" value="C:cytosol"/>
    <property type="evidence" value="ECO:0007669"/>
    <property type="project" value="TreeGrafter"/>
</dbReference>
<dbReference type="NCBIfam" id="TIGR00086">
    <property type="entry name" value="smpB"/>
    <property type="match status" value="1"/>
</dbReference>
<reference evidence="4" key="1">
    <citation type="submission" date="2018-05" db="EMBL/GenBank/DDBJ databases">
        <authorList>
            <person name="Lanie J.A."/>
            <person name="Ng W.-L."/>
            <person name="Kazmierczak K.M."/>
            <person name="Andrzejewski T.M."/>
            <person name="Davidsen T.M."/>
            <person name="Wayne K.J."/>
            <person name="Tettelin H."/>
            <person name="Glass J.I."/>
            <person name="Rusch D."/>
            <person name="Podicherti R."/>
            <person name="Tsui H.-C.T."/>
            <person name="Winkler M.E."/>
        </authorList>
    </citation>
    <scope>NUCLEOTIDE SEQUENCE</scope>
</reference>
<dbReference type="PROSITE" id="PS01317">
    <property type="entry name" value="SSRP"/>
    <property type="match status" value="1"/>
</dbReference>
<gene>
    <name evidence="4" type="ORF">METZ01_LOCUS1553</name>
</gene>
<dbReference type="PANTHER" id="PTHR30308:SF2">
    <property type="entry name" value="SSRA-BINDING PROTEIN"/>
    <property type="match status" value="1"/>
</dbReference>
<dbReference type="CDD" id="cd09294">
    <property type="entry name" value="SmpB"/>
    <property type="match status" value="1"/>
</dbReference>
<protein>
    <recommendedName>
        <fullName evidence="5">SsrA-binding protein</fullName>
    </recommendedName>
</protein>
<evidence type="ECO:0000256" key="1">
    <source>
        <dbReference type="ARBA" id="ARBA00022490"/>
    </source>
</evidence>
<dbReference type="SUPFAM" id="SSF74982">
    <property type="entry name" value="Small protein B (SmpB)"/>
    <property type="match status" value="1"/>
</dbReference>
<evidence type="ECO:0008006" key="5">
    <source>
        <dbReference type="Google" id="ProtNLM"/>
    </source>
</evidence>
<dbReference type="EMBL" id="UINC01000081">
    <property type="protein sequence ID" value="SUZ48699.1"/>
    <property type="molecule type" value="Genomic_DNA"/>
</dbReference>
<feature type="compositionally biased region" description="Basic and acidic residues" evidence="3">
    <location>
        <begin position="176"/>
        <end position="187"/>
    </location>
</feature>
<dbReference type="PANTHER" id="PTHR30308">
    <property type="entry name" value="TMRNA-BINDING COMPONENT OF TRANS-TRANSLATION TAGGING COMPLEX"/>
    <property type="match status" value="1"/>
</dbReference>
<keyword evidence="1" id="KW-0963">Cytoplasm</keyword>
<dbReference type="InterPro" id="IPR023620">
    <property type="entry name" value="SmpB"/>
</dbReference>
<dbReference type="GO" id="GO:0070930">
    <property type="term" value="P:trans-translation-dependent protein tagging"/>
    <property type="evidence" value="ECO:0007669"/>
    <property type="project" value="TreeGrafter"/>
</dbReference>
<organism evidence="4">
    <name type="scientific">marine metagenome</name>
    <dbReference type="NCBI Taxonomy" id="408172"/>
    <lineage>
        <taxon>unclassified sequences</taxon>
        <taxon>metagenomes</taxon>
        <taxon>ecological metagenomes</taxon>
    </lineage>
</organism>
<accession>A0A381N2K2</accession>
<dbReference type="HAMAP" id="MF_00023">
    <property type="entry name" value="SmpB"/>
    <property type="match status" value="1"/>
</dbReference>
<sequence>MHISLSTDKVHSVPLNDSLPVTNPFGYFIAAHDLAYNLVMAKHEKGGGSNTIALNRRAKFDYHLEKTFEAGMVLEGWEVKSIRANQAQLSDSYVLVREGEAWLLGSQISPLSSASTHITTDPQRTRKLLLNAKEIAEIFRATQAKGSTCIATALYWKGPHVKCEVALGKGKKQHDKRSTEKERDWQRQKQRLMKNG</sequence>
<evidence type="ECO:0000313" key="4">
    <source>
        <dbReference type="EMBL" id="SUZ48699.1"/>
    </source>
</evidence>
<dbReference type="NCBIfam" id="NF003843">
    <property type="entry name" value="PRK05422.1"/>
    <property type="match status" value="1"/>
</dbReference>
<dbReference type="Pfam" id="PF01668">
    <property type="entry name" value="SmpB"/>
    <property type="match status" value="1"/>
</dbReference>
<name>A0A381N2K2_9ZZZZ</name>
<dbReference type="InterPro" id="IPR000037">
    <property type="entry name" value="SsrA-bd_prot"/>
</dbReference>
<evidence type="ECO:0000256" key="3">
    <source>
        <dbReference type="SAM" id="MobiDB-lite"/>
    </source>
</evidence>
<dbReference type="GO" id="GO:0003723">
    <property type="term" value="F:RNA binding"/>
    <property type="evidence" value="ECO:0007669"/>
    <property type="project" value="UniProtKB-KW"/>
</dbReference>
<feature type="region of interest" description="Disordered" evidence="3">
    <location>
        <begin position="168"/>
        <end position="196"/>
    </location>
</feature>
<evidence type="ECO:0000256" key="2">
    <source>
        <dbReference type="ARBA" id="ARBA00022884"/>
    </source>
</evidence>
<dbReference type="InterPro" id="IPR020081">
    <property type="entry name" value="SsrA-bd_prot_CS"/>
</dbReference>
<keyword evidence="2" id="KW-0694">RNA-binding</keyword>
<dbReference type="Gene3D" id="2.40.280.10">
    <property type="match status" value="1"/>
</dbReference>
<proteinExistence type="inferred from homology"/>
<dbReference type="AlphaFoldDB" id="A0A381N2K2"/>